<protein>
    <submittedName>
        <fullName evidence="2">YceK/YidQ family lipoprotein</fullName>
    </submittedName>
</protein>
<name>A0ABV2TKW0_9RHOO</name>
<comment type="caution">
    <text evidence="2">The sequence shown here is derived from an EMBL/GenBank/DDBJ whole genome shotgun (WGS) entry which is preliminary data.</text>
</comment>
<gene>
    <name evidence="2" type="ORF">ABXR19_10215</name>
</gene>
<accession>A0ABV2TKW0</accession>
<dbReference type="EMBL" id="JBEWZI010000009">
    <property type="protein sequence ID" value="MET7014561.1"/>
    <property type="molecule type" value="Genomic_DNA"/>
</dbReference>
<evidence type="ECO:0000256" key="1">
    <source>
        <dbReference type="SAM" id="SignalP"/>
    </source>
</evidence>
<evidence type="ECO:0000313" key="2">
    <source>
        <dbReference type="EMBL" id="MET7014561.1"/>
    </source>
</evidence>
<evidence type="ECO:0000313" key="3">
    <source>
        <dbReference type="Proteomes" id="UP001549691"/>
    </source>
</evidence>
<proteinExistence type="predicted"/>
<dbReference type="Proteomes" id="UP001549691">
    <property type="component" value="Unassembled WGS sequence"/>
</dbReference>
<keyword evidence="2" id="KW-0449">Lipoprotein</keyword>
<dbReference type="RefSeq" id="WP_354601019.1">
    <property type="nucleotide sequence ID" value="NZ_JBEWZI010000009.1"/>
</dbReference>
<reference evidence="2 3" key="1">
    <citation type="submission" date="2024-07" db="EMBL/GenBank/DDBJ databases">
        <title>Uliginosibacterium flavum JJ3220;KACC:17644.</title>
        <authorList>
            <person name="Kim M.K."/>
        </authorList>
    </citation>
    <scope>NUCLEOTIDE SEQUENCE [LARGE SCALE GENOMIC DNA]</scope>
    <source>
        <strain evidence="2 3">KACC:17644</strain>
    </source>
</reference>
<feature type="signal peptide" evidence="1">
    <location>
        <begin position="1"/>
        <end position="21"/>
    </location>
</feature>
<dbReference type="PROSITE" id="PS51257">
    <property type="entry name" value="PROKAR_LIPOPROTEIN"/>
    <property type="match status" value="1"/>
</dbReference>
<dbReference type="Pfam" id="PF07119">
    <property type="entry name" value="DUF1375"/>
    <property type="match status" value="1"/>
</dbReference>
<feature type="chain" id="PRO_5045886396" evidence="1">
    <location>
        <begin position="22"/>
        <end position="89"/>
    </location>
</feature>
<organism evidence="2 3">
    <name type="scientific">Uliginosibacterium flavum</name>
    <dbReference type="NCBI Taxonomy" id="1396831"/>
    <lineage>
        <taxon>Bacteria</taxon>
        <taxon>Pseudomonadati</taxon>
        <taxon>Pseudomonadota</taxon>
        <taxon>Betaproteobacteria</taxon>
        <taxon>Rhodocyclales</taxon>
        <taxon>Zoogloeaceae</taxon>
        <taxon>Uliginosibacterium</taxon>
    </lineage>
</organism>
<sequence length="89" mass="9244">MHRIRTIAANATMVLSLSACASIYGLSCSGAYACSSDKVMAGTQIDAALVAGAASNCSTECWMGVLAAIDFPFSFVLDIVVLPYTLSTR</sequence>
<dbReference type="InterPro" id="IPR010780">
    <property type="entry name" value="DUF1375"/>
</dbReference>
<keyword evidence="3" id="KW-1185">Reference proteome</keyword>
<keyword evidence="1" id="KW-0732">Signal</keyword>